<dbReference type="Gene3D" id="2.30.130.30">
    <property type="entry name" value="Hypothetical protein"/>
    <property type="match status" value="1"/>
</dbReference>
<evidence type="ECO:0000313" key="1">
    <source>
        <dbReference type="EMBL" id="KIE14012.1"/>
    </source>
</evidence>
<comment type="caution">
    <text evidence="1">The sequence shown here is derived from an EMBL/GenBank/DDBJ whole genome shotgun (WGS) entry which is preliminary data.</text>
</comment>
<proteinExistence type="predicted"/>
<organism evidence="1">
    <name type="scientific">Tolypothrix bouteillei VB521301</name>
    <dbReference type="NCBI Taxonomy" id="1479485"/>
    <lineage>
        <taxon>Bacteria</taxon>
        <taxon>Bacillati</taxon>
        <taxon>Cyanobacteriota</taxon>
        <taxon>Cyanophyceae</taxon>
        <taxon>Nostocales</taxon>
        <taxon>Tolypothrichaceae</taxon>
        <taxon>Tolypothrix</taxon>
    </lineage>
</organism>
<dbReference type="EMBL" id="JHEG02000001">
    <property type="protein sequence ID" value="KIE14012.1"/>
    <property type="molecule type" value="Genomic_DNA"/>
</dbReference>
<protein>
    <recommendedName>
        <fullName evidence="2">ASCH domain-containing protein</fullName>
    </recommendedName>
</protein>
<gene>
    <name evidence="1" type="ORF">DA73_0201370</name>
</gene>
<dbReference type="STRING" id="1479485.DA73_0201370"/>
<dbReference type="AlphaFoldDB" id="A0A0C1NGK9"/>
<name>A0A0C1NGK9_9CYAN</name>
<dbReference type="InterPro" id="IPR015947">
    <property type="entry name" value="PUA-like_sf"/>
</dbReference>
<evidence type="ECO:0008006" key="2">
    <source>
        <dbReference type="Google" id="ProtNLM"/>
    </source>
</evidence>
<accession>A0A0C1NGK9</accession>
<sequence length="159" mass="18029">MKNYPDWLRALSIKPLYAWQILQGYKLEEYRTWKTNRRGIFLIHVSSSKDTDDVLIEDCGLQLADIDRIRGSIIGASTITDCQPSENEGEWAFSLMGAVTFPEPLKCKGKLNFWQARTDNQIAAFNKAWSAIALGASCTAYRKAQSGINLEYSYLKSHL</sequence>
<dbReference type="SUPFAM" id="SSF88697">
    <property type="entry name" value="PUA domain-like"/>
    <property type="match status" value="1"/>
</dbReference>
<reference evidence="1" key="1">
    <citation type="journal article" date="2015" name="Genome Announc.">
        <title>Draft Genome Sequence of Tolypothrix boutellei Strain VB521301.</title>
        <authorList>
            <person name="Chandrababunaidu M.M."/>
            <person name="Singh D."/>
            <person name="Sen D."/>
            <person name="Bhan S."/>
            <person name="Das S."/>
            <person name="Gupta A."/>
            <person name="Adhikary S.P."/>
            <person name="Tripathy S."/>
        </authorList>
    </citation>
    <scope>NUCLEOTIDE SEQUENCE</scope>
    <source>
        <strain evidence="1">VB521301</strain>
    </source>
</reference>